<sequence length="145" mass="15750">MHVWYEIIHHLPEEKSEDSLGFGFRVQPSSKWNGGWKTVDERRVSGGGSAAAMVTGGHEMVRGGWWVVLQRAFRVLPRPNGNAILGGWKTVDVRRVSVGGKAAGWSPVGSDSKAIAGLRNGQETPVCEMGTGWGMCNGYQIQISK</sequence>
<evidence type="ECO:0000313" key="2">
    <source>
        <dbReference type="Proteomes" id="UP001374535"/>
    </source>
</evidence>
<evidence type="ECO:0000313" key="1">
    <source>
        <dbReference type="EMBL" id="WVY95885.1"/>
    </source>
</evidence>
<dbReference type="AlphaFoldDB" id="A0AAQ3MRM1"/>
<organism evidence="1 2">
    <name type="scientific">Vigna mungo</name>
    <name type="common">Black gram</name>
    <name type="synonym">Phaseolus mungo</name>
    <dbReference type="NCBI Taxonomy" id="3915"/>
    <lineage>
        <taxon>Eukaryota</taxon>
        <taxon>Viridiplantae</taxon>
        <taxon>Streptophyta</taxon>
        <taxon>Embryophyta</taxon>
        <taxon>Tracheophyta</taxon>
        <taxon>Spermatophyta</taxon>
        <taxon>Magnoliopsida</taxon>
        <taxon>eudicotyledons</taxon>
        <taxon>Gunneridae</taxon>
        <taxon>Pentapetalae</taxon>
        <taxon>rosids</taxon>
        <taxon>fabids</taxon>
        <taxon>Fabales</taxon>
        <taxon>Fabaceae</taxon>
        <taxon>Papilionoideae</taxon>
        <taxon>50 kb inversion clade</taxon>
        <taxon>NPAAA clade</taxon>
        <taxon>indigoferoid/millettioid clade</taxon>
        <taxon>Phaseoleae</taxon>
        <taxon>Vigna</taxon>
    </lineage>
</organism>
<name>A0AAQ3MRM1_VIGMU</name>
<accession>A0AAQ3MRM1</accession>
<dbReference type="Proteomes" id="UP001374535">
    <property type="component" value="Chromosome 9"/>
</dbReference>
<proteinExistence type="predicted"/>
<keyword evidence="2" id="KW-1185">Reference proteome</keyword>
<reference evidence="1 2" key="1">
    <citation type="journal article" date="2023" name="Life. Sci Alliance">
        <title>Evolutionary insights into 3D genome organization and epigenetic landscape of Vigna mungo.</title>
        <authorList>
            <person name="Junaid A."/>
            <person name="Singh B."/>
            <person name="Bhatia S."/>
        </authorList>
    </citation>
    <scope>NUCLEOTIDE SEQUENCE [LARGE SCALE GENOMIC DNA]</scope>
    <source>
        <strain evidence="1">Urdbean</strain>
    </source>
</reference>
<dbReference type="EMBL" id="CP144692">
    <property type="protein sequence ID" value="WVY95885.1"/>
    <property type="molecule type" value="Genomic_DNA"/>
</dbReference>
<gene>
    <name evidence="1" type="ORF">V8G54_028036</name>
</gene>
<protein>
    <submittedName>
        <fullName evidence="1">Uncharacterized protein</fullName>
    </submittedName>
</protein>